<organism evidence="2 6">
    <name type="scientific">Didymodactylos carnosus</name>
    <dbReference type="NCBI Taxonomy" id="1234261"/>
    <lineage>
        <taxon>Eukaryota</taxon>
        <taxon>Metazoa</taxon>
        <taxon>Spiralia</taxon>
        <taxon>Gnathifera</taxon>
        <taxon>Rotifera</taxon>
        <taxon>Eurotatoria</taxon>
        <taxon>Bdelloidea</taxon>
        <taxon>Philodinida</taxon>
        <taxon>Philodinidae</taxon>
        <taxon>Didymodactylos</taxon>
    </lineage>
</organism>
<dbReference type="EMBL" id="CAJNOQ010001112">
    <property type="protein sequence ID" value="CAF0869001.1"/>
    <property type="molecule type" value="Genomic_DNA"/>
</dbReference>
<dbReference type="Proteomes" id="UP000663829">
    <property type="component" value="Unassembled WGS sequence"/>
</dbReference>
<evidence type="ECO:0000313" key="4">
    <source>
        <dbReference type="EMBL" id="CAF3656463.1"/>
    </source>
</evidence>
<feature type="compositionally biased region" description="Polar residues" evidence="1">
    <location>
        <begin position="467"/>
        <end position="483"/>
    </location>
</feature>
<evidence type="ECO:0000313" key="2">
    <source>
        <dbReference type="EMBL" id="CAF0869001.1"/>
    </source>
</evidence>
<feature type="region of interest" description="Disordered" evidence="1">
    <location>
        <begin position="557"/>
        <end position="580"/>
    </location>
</feature>
<feature type="compositionally biased region" description="Polar residues" evidence="1">
    <location>
        <begin position="614"/>
        <end position="626"/>
    </location>
</feature>
<evidence type="ECO:0000313" key="3">
    <source>
        <dbReference type="EMBL" id="CAF1083953.1"/>
    </source>
</evidence>
<dbReference type="AlphaFoldDB" id="A0A813XET3"/>
<feature type="region of interest" description="Disordered" evidence="1">
    <location>
        <begin position="117"/>
        <end position="185"/>
    </location>
</feature>
<dbReference type="Proteomes" id="UP000677228">
    <property type="component" value="Unassembled WGS sequence"/>
</dbReference>
<feature type="compositionally biased region" description="Low complexity" evidence="1">
    <location>
        <begin position="786"/>
        <end position="799"/>
    </location>
</feature>
<protein>
    <submittedName>
        <fullName evidence="2">Uncharacterized protein</fullName>
    </submittedName>
</protein>
<sequence length="972" mass="111844">MKDIPAKNLPIEKESTARTSKQKKTNRSVNNTNHLATADKSKQLNTNNNNTNDSNDQEKNTTLKQTKQQQQQQSNRAEKEKTQPKTGVNEDGSSLGVYMTMDELSELVKAVKENAKGPALTTTAATNLVNENNNNNNSSGDKQHKYNQSNDLRLDLPSSNDSDYSTTKNSHPGNDSTITQRDVGGLLSDKKRQQWLREKAEIDRMKLEVQYDQLKHQLTPSNDQPPSPGRPKYGYVNSFSSKPPTTTVPPAPPLPKSLSSDNVGYKYMHKVEDDNKTDIKTQLMEKKQQQWKQENAEKMPVWNPFGKPGAGAPSGTDNNARTNQQPNQNSAYNSSIPIPVNTERSTTTSHQAPSQTYPKSQFRLPIDEDLYKNNNSNDIRSFSTMFNDQTRVPAAMRTNLLFGDVRFDDQVQMAKEVERKQWLDGLKSQIEDNKKKQFTIKINERKQDVLQEQIQPFLERATQNHYQNRQHNGFNQENISPRSNGDRDREQPPQNSQSSSDIRKLNHHENVVKQTYDKIVEASKMAEFEKRSQLIEKLKRGGHQVDKLQNTLPEIRSQSNNITTTNLKSGEKLFGPNYESSNYNNSHYQYQNKMEPLNIHSDSHKRDEAVNTIDSSFRSDNSSQTDIRMPPNKQVFPSDENESDLPPQVPKNLSHYPRNKKSVRIKSLDDEREQEQQQYPFNTNYRSPTSFRASENENNTVDLSSPFSTHDLVHRPKWNYQNPAYRQYIPNSKRDPFYEKRQRIKHFENGNYENIDDVQKRTCYNRWNSDSELVNQQRKTNQQPYQSQTRTRSTLTRNNNQKDKGESIMNLLKSSGVSKHHPYQHQQTQQHDAFSTGDKNNNDDLDYDNISLDKYENHVPPARNDEILDSSNVQPSVINSGQTSTQQQNMRDTTRGQQQPQPNNYGLTPQYNEDTQRYNNDYNHSQWDNSSRSSAVPYQLPSSRQEQILQQLSVIKERQKELASSAIGGIPI</sequence>
<feature type="compositionally biased region" description="Polar residues" evidence="1">
    <location>
        <begin position="146"/>
        <end position="180"/>
    </location>
</feature>
<feature type="region of interest" description="Disordered" evidence="1">
    <location>
        <begin position="614"/>
        <end position="697"/>
    </location>
</feature>
<feature type="compositionally biased region" description="Basic and acidic residues" evidence="1">
    <location>
        <begin position="1"/>
        <end position="16"/>
    </location>
</feature>
<feature type="compositionally biased region" description="Low complexity" evidence="1">
    <location>
        <begin position="62"/>
        <end position="73"/>
    </location>
</feature>
<feature type="region of interest" description="Disordered" evidence="1">
    <location>
        <begin position="217"/>
        <end position="260"/>
    </location>
</feature>
<gene>
    <name evidence="2" type="ORF">GPM918_LOCUS6999</name>
    <name evidence="3" type="ORF">OVA965_LOCUS18500</name>
    <name evidence="4" type="ORF">SRO942_LOCUS6999</name>
    <name evidence="5" type="ORF">TMI583_LOCUS18512</name>
</gene>
<dbReference type="Proteomes" id="UP000681722">
    <property type="component" value="Unassembled WGS sequence"/>
</dbReference>
<feature type="compositionally biased region" description="Polar residues" evidence="1">
    <location>
        <begin position="869"/>
        <end position="937"/>
    </location>
</feature>
<dbReference type="EMBL" id="CAJOBA010009233">
    <property type="protein sequence ID" value="CAF3846573.1"/>
    <property type="molecule type" value="Genomic_DNA"/>
</dbReference>
<evidence type="ECO:0000256" key="1">
    <source>
        <dbReference type="SAM" id="MobiDB-lite"/>
    </source>
</evidence>
<dbReference type="OrthoDB" id="10042846at2759"/>
<feature type="compositionally biased region" description="Low complexity" evidence="1">
    <location>
        <begin position="45"/>
        <end position="55"/>
    </location>
</feature>
<dbReference type="EMBL" id="CAJNOK010009216">
    <property type="protein sequence ID" value="CAF1083953.1"/>
    <property type="molecule type" value="Genomic_DNA"/>
</dbReference>
<feature type="compositionally biased region" description="Polar residues" evidence="1">
    <location>
        <begin position="676"/>
        <end position="697"/>
    </location>
</feature>
<feature type="compositionally biased region" description="Polar residues" evidence="1">
    <location>
        <begin position="315"/>
        <end position="359"/>
    </location>
</feature>
<feature type="compositionally biased region" description="Polar residues" evidence="1">
    <location>
        <begin position="557"/>
        <end position="568"/>
    </location>
</feature>
<evidence type="ECO:0000313" key="6">
    <source>
        <dbReference type="Proteomes" id="UP000663829"/>
    </source>
</evidence>
<feature type="region of interest" description="Disordered" evidence="1">
    <location>
        <begin position="773"/>
        <end position="937"/>
    </location>
</feature>
<feature type="region of interest" description="Disordered" evidence="1">
    <location>
        <begin position="1"/>
        <end position="97"/>
    </location>
</feature>
<feature type="region of interest" description="Disordered" evidence="1">
    <location>
        <begin position="301"/>
        <end position="362"/>
    </location>
</feature>
<dbReference type="EMBL" id="CAJOBC010001112">
    <property type="protein sequence ID" value="CAF3656463.1"/>
    <property type="molecule type" value="Genomic_DNA"/>
</dbReference>
<reference evidence="2" key="1">
    <citation type="submission" date="2021-02" db="EMBL/GenBank/DDBJ databases">
        <authorList>
            <person name="Nowell W R."/>
        </authorList>
    </citation>
    <scope>NUCLEOTIDE SEQUENCE</scope>
</reference>
<dbReference type="Proteomes" id="UP000682733">
    <property type="component" value="Unassembled WGS sequence"/>
</dbReference>
<keyword evidence="6" id="KW-1185">Reference proteome</keyword>
<comment type="caution">
    <text evidence="2">The sequence shown here is derived from an EMBL/GenBank/DDBJ whole genome shotgun (WGS) entry which is preliminary data.</text>
</comment>
<name>A0A813XET3_9BILA</name>
<feature type="compositionally biased region" description="Polar residues" evidence="1">
    <location>
        <begin position="773"/>
        <end position="785"/>
    </location>
</feature>
<feature type="region of interest" description="Disordered" evidence="1">
    <location>
        <begin position="467"/>
        <end position="509"/>
    </location>
</feature>
<feature type="compositionally biased region" description="Pro residues" evidence="1">
    <location>
        <begin position="246"/>
        <end position="255"/>
    </location>
</feature>
<evidence type="ECO:0000313" key="5">
    <source>
        <dbReference type="EMBL" id="CAF3846573.1"/>
    </source>
</evidence>
<proteinExistence type="predicted"/>
<accession>A0A813XET3</accession>
<feature type="compositionally biased region" description="Low complexity" evidence="1">
    <location>
        <begin position="119"/>
        <end position="137"/>
    </location>
</feature>